<evidence type="ECO:0000313" key="2">
    <source>
        <dbReference type="Proteomes" id="UP000255024"/>
    </source>
</evidence>
<accession>A0A378RPU5</accession>
<name>A0A378RPU5_MYROD</name>
<protein>
    <submittedName>
        <fullName evidence="1">Uncharacterized protein</fullName>
    </submittedName>
</protein>
<sequence>MQKINEKIGNTNICYSVPNDFKMGETYTLDMILTDKKGERIQATVNLPKGWNELDLKNIVITSLFQLDNECIDVEVTFKKRILN</sequence>
<dbReference type="Proteomes" id="UP000255024">
    <property type="component" value="Unassembled WGS sequence"/>
</dbReference>
<dbReference type="EMBL" id="UGQL01000001">
    <property type="protein sequence ID" value="STZ28379.1"/>
    <property type="molecule type" value="Genomic_DNA"/>
</dbReference>
<keyword evidence="2" id="KW-1185">Reference proteome</keyword>
<dbReference type="AlphaFoldDB" id="A0A378RPU5"/>
<dbReference type="RefSeq" id="WP_115091334.1">
    <property type="nucleotide sequence ID" value="NZ_CP068107.1"/>
</dbReference>
<gene>
    <name evidence="1" type="ORF">NCTC11179_01923</name>
</gene>
<reference evidence="1 2" key="1">
    <citation type="submission" date="2018-06" db="EMBL/GenBank/DDBJ databases">
        <authorList>
            <consortium name="Pathogen Informatics"/>
            <person name="Doyle S."/>
        </authorList>
    </citation>
    <scope>NUCLEOTIDE SEQUENCE [LARGE SCALE GENOMIC DNA]</scope>
    <source>
        <strain evidence="1 2">NCTC11179</strain>
    </source>
</reference>
<proteinExistence type="predicted"/>
<evidence type="ECO:0000313" key="1">
    <source>
        <dbReference type="EMBL" id="STZ28379.1"/>
    </source>
</evidence>
<organism evidence="1 2">
    <name type="scientific">Myroides odoratus</name>
    <name type="common">Flavobacterium odoratum</name>
    <dbReference type="NCBI Taxonomy" id="256"/>
    <lineage>
        <taxon>Bacteria</taxon>
        <taxon>Pseudomonadati</taxon>
        <taxon>Bacteroidota</taxon>
        <taxon>Flavobacteriia</taxon>
        <taxon>Flavobacteriales</taxon>
        <taxon>Flavobacteriaceae</taxon>
        <taxon>Myroides</taxon>
    </lineage>
</organism>